<feature type="region of interest" description="Disordered" evidence="1">
    <location>
        <begin position="328"/>
        <end position="365"/>
    </location>
</feature>
<feature type="transmembrane region" description="Helical" evidence="2">
    <location>
        <begin position="266"/>
        <end position="288"/>
    </location>
</feature>
<dbReference type="RefSeq" id="WP_039775095.1">
    <property type="nucleotide sequence ID" value="NZ_JAAXOR010000005.1"/>
</dbReference>
<protein>
    <recommendedName>
        <fullName evidence="3">DUF4328 domain-containing protein</fullName>
    </recommendedName>
</protein>
<proteinExistence type="predicted"/>
<name>A0A231HC53_9NOCA</name>
<organism evidence="4 5">
    <name type="scientific">Nocardia cerradoensis</name>
    <dbReference type="NCBI Taxonomy" id="85688"/>
    <lineage>
        <taxon>Bacteria</taxon>
        <taxon>Bacillati</taxon>
        <taxon>Actinomycetota</taxon>
        <taxon>Actinomycetes</taxon>
        <taxon>Mycobacteriales</taxon>
        <taxon>Nocardiaceae</taxon>
        <taxon>Nocardia</taxon>
    </lineage>
</organism>
<sequence length="365" mass="40255">MSTVVQPCARCGARWAVHGTPMHWCPRCRGVLLSPAPVDAPPERRNYRWVARPPGRGPRVERPRPAPAIDPATPRYTEIPRWGLRDRPPHVAAAPQNRIQAVLHWLTERVAGLLLATVILFGLSAVAEFGRYLILLRNRTRLIQPLLLFFSDLTVYATSVAALICALITAVGLLGWLVRARRSAYAGNGRRDPRSLRALLCGGLIPVVNLVWPGVFLTELARQLGGDPRTLRAVRIWWCVWVLNGVMVIASLFWRTADTLQGQADGVIFTVYTDLVAVAAAVLSLWVLRMCEGRDLRGRIRMAKRWLPAAGPAVPVIEPVHPVTAVDTPDRAAAGNAETPHTEAEHTGAENTEAERVEQEEVMAK</sequence>
<keyword evidence="5" id="KW-1185">Reference proteome</keyword>
<feature type="transmembrane region" description="Helical" evidence="2">
    <location>
        <begin position="154"/>
        <end position="178"/>
    </location>
</feature>
<dbReference type="EMBL" id="NGAF01000002">
    <property type="protein sequence ID" value="OXR46524.1"/>
    <property type="molecule type" value="Genomic_DNA"/>
</dbReference>
<dbReference type="AlphaFoldDB" id="A0A231HC53"/>
<evidence type="ECO:0000313" key="4">
    <source>
        <dbReference type="EMBL" id="OXR46524.1"/>
    </source>
</evidence>
<comment type="caution">
    <text evidence="4">The sequence shown here is derived from an EMBL/GenBank/DDBJ whole genome shotgun (WGS) entry which is preliminary data.</text>
</comment>
<feature type="transmembrane region" description="Helical" evidence="2">
    <location>
        <begin position="113"/>
        <end position="134"/>
    </location>
</feature>
<feature type="region of interest" description="Disordered" evidence="1">
    <location>
        <begin position="49"/>
        <end position="70"/>
    </location>
</feature>
<reference evidence="4 5" key="1">
    <citation type="submission" date="2017-07" db="EMBL/GenBank/DDBJ databases">
        <title>First draft Genome Sequence of Nocardia cerradoensis isolated from human infection.</title>
        <authorList>
            <person name="Carrasco G."/>
        </authorList>
    </citation>
    <scope>NUCLEOTIDE SEQUENCE [LARGE SCALE GENOMIC DNA]</scope>
    <source>
        <strain evidence="4 5">CNM20130759</strain>
    </source>
</reference>
<keyword evidence="2" id="KW-0812">Transmembrane</keyword>
<dbReference type="Proteomes" id="UP000215506">
    <property type="component" value="Unassembled WGS sequence"/>
</dbReference>
<feature type="transmembrane region" description="Helical" evidence="2">
    <location>
        <begin position="235"/>
        <end position="254"/>
    </location>
</feature>
<evidence type="ECO:0000256" key="2">
    <source>
        <dbReference type="SAM" id="Phobius"/>
    </source>
</evidence>
<gene>
    <name evidence="4" type="ORF">B7C42_01494</name>
</gene>
<dbReference type="Pfam" id="PF14219">
    <property type="entry name" value="DUF4328"/>
    <property type="match status" value="1"/>
</dbReference>
<accession>A0A231HC53</accession>
<evidence type="ECO:0000259" key="3">
    <source>
        <dbReference type="Pfam" id="PF14219"/>
    </source>
</evidence>
<keyword evidence="2" id="KW-0472">Membrane</keyword>
<feature type="transmembrane region" description="Helical" evidence="2">
    <location>
        <begin position="198"/>
        <end position="215"/>
    </location>
</feature>
<feature type="compositionally biased region" description="Basic and acidic residues" evidence="1">
    <location>
        <begin position="340"/>
        <end position="365"/>
    </location>
</feature>
<keyword evidence="2" id="KW-1133">Transmembrane helix</keyword>
<evidence type="ECO:0000313" key="5">
    <source>
        <dbReference type="Proteomes" id="UP000215506"/>
    </source>
</evidence>
<dbReference type="InterPro" id="IPR025565">
    <property type="entry name" value="DUF4328"/>
</dbReference>
<evidence type="ECO:0000256" key="1">
    <source>
        <dbReference type="SAM" id="MobiDB-lite"/>
    </source>
</evidence>
<feature type="domain" description="DUF4328" evidence="3">
    <location>
        <begin position="139"/>
        <end position="292"/>
    </location>
</feature>